<evidence type="ECO:0000256" key="3">
    <source>
        <dbReference type="ARBA" id="ARBA00022723"/>
    </source>
</evidence>
<dbReference type="Pfam" id="PF07504">
    <property type="entry name" value="FTP"/>
    <property type="match status" value="1"/>
</dbReference>
<dbReference type="InterPro" id="IPR027268">
    <property type="entry name" value="Peptidase_M4/M1_CTD_sf"/>
</dbReference>
<keyword evidence="5" id="KW-0378">Hydrolase</keyword>
<evidence type="ECO:0000259" key="11">
    <source>
        <dbReference type="Pfam" id="PF07504"/>
    </source>
</evidence>
<dbReference type="InterPro" id="IPR014756">
    <property type="entry name" value="Ig_E-set"/>
</dbReference>
<evidence type="ECO:0000256" key="5">
    <source>
        <dbReference type="ARBA" id="ARBA00022801"/>
    </source>
</evidence>
<gene>
    <name evidence="12" type="ORF">LZC94_02165</name>
</gene>
<dbReference type="InterPro" id="IPR050728">
    <property type="entry name" value="Zinc_Metalloprotease_M4"/>
</dbReference>
<dbReference type="InterPro" id="IPR023612">
    <property type="entry name" value="Peptidase_M4"/>
</dbReference>
<dbReference type="Gene3D" id="3.10.450.40">
    <property type="match status" value="1"/>
</dbReference>
<feature type="domain" description="Peptidase M4 C-terminal" evidence="10">
    <location>
        <begin position="405"/>
        <end position="580"/>
    </location>
</feature>
<evidence type="ECO:0000313" key="13">
    <source>
        <dbReference type="Proteomes" id="UP001370348"/>
    </source>
</evidence>
<evidence type="ECO:0000259" key="10">
    <source>
        <dbReference type="Pfam" id="PF02868"/>
    </source>
</evidence>
<dbReference type="Gene3D" id="2.60.40.10">
    <property type="entry name" value="Immunoglobulins"/>
    <property type="match status" value="3"/>
</dbReference>
<protein>
    <submittedName>
        <fullName evidence="12">M4 family metallopeptidase</fullName>
    </submittedName>
</protein>
<dbReference type="EMBL" id="CP089984">
    <property type="protein sequence ID" value="WXB16086.1"/>
    <property type="molecule type" value="Genomic_DNA"/>
</dbReference>
<dbReference type="InterPro" id="IPR001570">
    <property type="entry name" value="Peptidase_M4_C_domain"/>
</dbReference>
<dbReference type="SUPFAM" id="SSF81296">
    <property type="entry name" value="E set domains"/>
    <property type="match status" value="1"/>
</dbReference>
<dbReference type="Pfam" id="PF01447">
    <property type="entry name" value="Peptidase_M4"/>
    <property type="match status" value="1"/>
</dbReference>
<keyword evidence="2" id="KW-0645">Protease</keyword>
<dbReference type="Gene3D" id="3.10.170.10">
    <property type="match status" value="1"/>
</dbReference>
<name>A0ABZ2LYR1_9BACT</name>
<keyword evidence="13" id="KW-1185">Reference proteome</keyword>
<evidence type="ECO:0000256" key="8">
    <source>
        <dbReference type="SAM" id="MobiDB-lite"/>
    </source>
</evidence>
<keyword evidence="3" id="KW-0479">Metal-binding</keyword>
<reference evidence="12 13" key="1">
    <citation type="submission" date="2021-12" db="EMBL/GenBank/DDBJ databases">
        <title>Discovery of the Pendulisporaceae a myxobacterial family with distinct sporulation behavior and unique specialized metabolism.</title>
        <authorList>
            <person name="Garcia R."/>
            <person name="Popoff A."/>
            <person name="Bader C.D."/>
            <person name="Loehr J."/>
            <person name="Walesch S."/>
            <person name="Walt C."/>
            <person name="Boldt J."/>
            <person name="Bunk B."/>
            <person name="Haeckl F.J.F.P.J."/>
            <person name="Gunesch A.P."/>
            <person name="Birkelbach J."/>
            <person name="Nuebel U."/>
            <person name="Pietschmann T."/>
            <person name="Bach T."/>
            <person name="Mueller R."/>
        </authorList>
    </citation>
    <scope>NUCLEOTIDE SEQUENCE [LARGE SCALE GENOMIC DNA]</scope>
    <source>
        <strain evidence="12 13">MSr11954</strain>
    </source>
</reference>
<organism evidence="12 13">
    <name type="scientific">Pendulispora albinea</name>
    <dbReference type="NCBI Taxonomy" id="2741071"/>
    <lineage>
        <taxon>Bacteria</taxon>
        <taxon>Pseudomonadati</taxon>
        <taxon>Myxococcota</taxon>
        <taxon>Myxococcia</taxon>
        <taxon>Myxococcales</taxon>
        <taxon>Sorangiineae</taxon>
        <taxon>Pendulisporaceae</taxon>
        <taxon>Pendulispora</taxon>
    </lineage>
</organism>
<evidence type="ECO:0000256" key="1">
    <source>
        <dbReference type="ARBA" id="ARBA00009388"/>
    </source>
</evidence>
<dbReference type="InterPro" id="IPR011096">
    <property type="entry name" value="FTP_domain"/>
</dbReference>
<dbReference type="InterPro" id="IPR013856">
    <property type="entry name" value="Peptidase_M4_domain"/>
</dbReference>
<dbReference type="PRINTS" id="PR00730">
    <property type="entry name" value="THERMOLYSIN"/>
</dbReference>
<dbReference type="InterPro" id="IPR013783">
    <property type="entry name" value="Ig-like_fold"/>
</dbReference>
<sequence length="1038" mass="111836">MRHSFELARAPCARIMERLLRPRMLATQDGAYPDKEDDVRSRNVIVSILVLAGSMAGTFGCQSEKGPTPGQPSADMQQAVTASVAHLAQHAALYGLGDPADLKPMKVFRDEAARTHVRLQQTVKGVPVFGGEGITHLAPDGTVASVTDGFIRDATVDIVPTIPHDQAIAEALRVEGCSNCLPGVAPPKAALTAAPEADLWVFRDDGTAHLAWRVQLRILDGTKRTSMPVVFIDAHDKSFLWRYDNLQTGTGHSLYSGTVSIDTTSHSGAYYMEDLPHRLGTFDLRNRSEITNPERFTDADDTWDAPSQRAAVDVHDNARKTWEYLQNVLGRNGLDGNGGPSEMTAIDGVTPLFVSKVHFGTNYNNAFWDGTSVTYGDGNGTNFSPLVSLDVVAHEMMHGVTQHTANLLYSGQSGALNESYSDVFAALVERYVRGESSDMWKMGEQCFTPAIPGDAARHLDDPHLLNHRTVQYTDDDDPDHYIERYRGASDNGGVHVNSGIANKTFYLLAMGGSHHRGGSMTGIGIDAAAAIWYKALTTYMTSQTSFSMASRATYEAAAALYGYGSPEVKAVVKAWTLTGVGVDLTPPDDIVIKEPQHGDTIIAPTTIRGYAHDDTGIQAVEVYVDGALKKTVYGSPFEVQWNTLESGNGVHNIFVKAYDLSGNATNSASINVTVAHETTPPTTRITDPVEGQEVYNQFTTYAVANDNVRVARVEFWVDGSKVNDSFCDPDTRCWFQWDSRTAPNGRHTLVTKAYDTVGNMGESAPVNVVVINNQVPPTVSITSPAPGATVGEVVTIAAAASDDVAVKGVDFRIDGKYVGSVETAPYEYIWDTRDFGNGPHTLKAIAYDKVGNTATAEIAVTAKSVTLAEYDPISKAPRCSTIAPRCDTGPRLVEKRGPLEPNGPNTIDGCADGTESTGGYLWLDRVRIFTDDGTKLKAGKKVTIEANVFGSNAILDIYHAPSASNPRWTLIKSQPLLGSHAKLSVPFTLPTFGGGLQAIRGIVRLRDDPPGACAGGWYTDRDDVVFPVASILGAADDD</sequence>
<evidence type="ECO:0000256" key="2">
    <source>
        <dbReference type="ARBA" id="ARBA00022670"/>
    </source>
</evidence>
<feature type="domain" description="FTP" evidence="11">
    <location>
        <begin position="100"/>
        <end position="148"/>
    </location>
</feature>
<evidence type="ECO:0000256" key="6">
    <source>
        <dbReference type="ARBA" id="ARBA00022833"/>
    </source>
</evidence>
<dbReference type="CDD" id="cd09597">
    <property type="entry name" value="M4_TLP"/>
    <property type="match status" value="1"/>
</dbReference>
<dbReference type="PANTHER" id="PTHR33794:SF1">
    <property type="entry name" value="BACILLOLYSIN"/>
    <property type="match status" value="1"/>
</dbReference>
<evidence type="ECO:0000313" key="12">
    <source>
        <dbReference type="EMBL" id="WXB16086.1"/>
    </source>
</evidence>
<evidence type="ECO:0000256" key="7">
    <source>
        <dbReference type="ARBA" id="ARBA00023049"/>
    </source>
</evidence>
<accession>A0ABZ2LYR1</accession>
<dbReference type="SUPFAM" id="SSF55486">
    <property type="entry name" value="Metalloproteases ('zincins'), catalytic domain"/>
    <property type="match status" value="1"/>
</dbReference>
<dbReference type="Gene3D" id="1.10.390.10">
    <property type="entry name" value="Neutral Protease Domain 2"/>
    <property type="match status" value="1"/>
</dbReference>
<keyword evidence="6" id="KW-0862">Zinc</keyword>
<dbReference type="Pfam" id="PF17957">
    <property type="entry name" value="Big_7"/>
    <property type="match status" value="3"/>
</dbReference>
<dbReference type="Gene3D" id="3.10.450.490">
    <property type="match status" value="1"/>
</dbReference>
<comment type="similarity">
    <text evidence="1">Belongs to the peptidase M4 family.</text>
</comment>
<proteinExistence type="inferred from homology"/>
<keyword evidence="7" id="KW-0482">Metalloprotease</keyword>
<dbReference type="RefSeq" id="WP_394825714.1">
    <property type="nucleotide sequence ID" value="NZ_CP089984.1"/>
</dbReference>
<dbReference type="Proteomes" id="UP001370348">
    <property type="component" value="Chromosome"/>
</dbReference>
<dbReference type="Pfam" id="PF02868">
    <property type="entry name" value="Peptidase_M4_C"/>
    <property type="match status" value="1"/>
</dbReference>
<evidence type="ECO:0000256" key="4">
    <source>
        <dbReference type="ARBA" id="ARBA00022729"/>
    </source>
</evidence>
<evidence type="ECO:0000259" key="9">
    <source>
        <dbReference type="Pfam" id="PF01447"/>
    </source>
</evidence>
<feature type="domain" description="Peptidase M4" evidence="9">
    <location>
        <begin position="248"/>
        <end position="402"/>
    </location>
</feature>
<keyword evidence="4" id="KW-0732">Signal</keyword>
<dbReference type="PANTHER" id="PTHR33794">
    <property type="entry name" value="BACILLOLYSIN"/>
    <property type="match status" value="1"/>
</dbReference>
<feature type="region of interest" description="Disordered" evidence="8">
    <location>
        <begin position="890"/>
        <end position="910"/>
    </location>
</feature>